<evidence type="ECO:0000256" key="5">
    <source>
        <dbReference type="ARBA" id="ARBA00022857"/>
    </source>
</evidence>
<feature type="domain" description="DHFR" evidence="9">
    <location>
        <begin position="12"/>
        <end position="170"/>
    </location>
</feature>
<keyword evidence="5 8" id="KW-0521">NADP</keyword>
<dbReference type="InterPro" id="IPR024072">
    <property type="entry name" value="DHFR-like_dom_sf"/>
</dbReference>
<gene>
    <name evidence="10" type="ORF">SAMN06265350_10650</name>
</gene>
<protein>
    <recommendedName>
        <fullName evidence="3 8">Dihydrofolate reductase</fullName>
        <ecNumber evidence="3 8">1.5.1.3</ecNumber>
    </recommendedName>
</protein>
<dbReference type="GO" id="GO:0046654">
    <property type="term" value="P:tetrahydrofolate biosynthetic process"/>
    <property type="evidence" value="ECO:0007669"/>
    <property type="project" value="UniProtKB-UniPathway"/>
</dbReference>
<evidence type="ECO:0000256" key="7">
    <source>
        <dbReference type="ARBA" id="ARBA00025067"/>
    </source>
</evidence>
<comment type="function">
    <text evidence="7 8">Key enzyme in folate metabolism. Catalyzes an essential reaction for de novo glycine and purine synthesis, and for DNA precursor synthesis.</text>
</comment>
<evidence type="ECO:0000256" key="8">
    <source>
        <dbReference type="PIRNR" id="PIRNR000194"/>
    </source>
</evidence>
<comment type="similarity">
    <text evidence="2 8">Belongs to the dihydrofolate reductase family.</text>
</comment>
<dbReference type="PANTHER" id="PTHR48069:SF3">
    <property type="entry name" value="DIHYDROFOLATE REDUCTASE"/>
    <property type="match status" value="1"/>
</dbReference>
<dbReference type="PROSITE" id="PS51330">
    <property type="entry name" value="DHFR_2"/>
    <property type="match status" value="1"/>
</dbReference>
<dbReference type="InterPro" id="IPR012259">
    <property type="entry name" value="DHFR"/>
</dbReference>
<comment type="catalytic activity">
    <reaction evidence="8">
        <text>(6S)-5,6,7,8-tetrahydrofolate + NADP(+) = 7,8-dihydrofolate + NADPH + H(+)</text>
        <dbReference type="Rhea" id="RHEA:15009"/>
        <dbReference type="ChEBI" id="CHEBI:15378"/>
        <dbReference type="ChEBI" id="CHEBI:57451"/>
        <dbReference type="ChEBI" id="CHEBI:57453"/>
        <dbReference type="ChEBI" id="CHEBI:57783"/>
        <dbReference type="ChEBI" id="CHEBI:58349"/>
        <dbReference type="EC" id="1.5.1.3"/>
    </reaction>
</comment>
<keyword evidence="4 8" id="KW-0554">One-carbon metabolism</keyword>
<evidence type="ECO:0000256" key="2">
    <source>
        <dbReference type="ARBA" id="ARBA00009539"/>
    </source>
</evidence>
<evidence type="ECO:0000256" key="3">
    <source>
        <dbReference type="ARBA" id="ARBA00012856"/>
    </source>
</evidence>
<accession>A0A521D828</accession>
<evidence type="ECO:0000256" key="6">
    <source>
        <dbReference type="ARBA" id="ARBA00023002"/>
    </source>
</evidence>
<name>A0A521D828_9SPHI</name>
<dbReference type="CDD" id="cd00209">
    <property type="entry name" value="DHFR"/>
    <property type="match status" value="1"/>
</dbReference>
<evidence type="ECO:0000313" key="10">
    <source>
        <dbReference type="EMBL" id="SMO67858.1"/>
    </source>
</evidence>
<dbReference type="FunFam" id="3.40.430.10:FF:000001">
    <property type="entry name" value="Dihydrofolate reductase"/>
    <property type="match status" value="1"/>
</dbReference>
<evidence type="ECO:0000313" key="11">
    <source>
        <dbReference type="Proteomes" id="UP000315971"/>
    </source>
</evidence>
<dbReference type="GO" id="GO:0070401">
    <property type="term" value="F:NADP+ binding"/>
    <property type="evidence" value="ECO:0007669"/>
    <property type="project" value="UniProtKB-ARBA"/>
</dbReference>
<dbReference type="Gene3D" id="3.40.430.10">
    <property type="entry name" value="Dihydrofolate Reductase, subunit A"/>
    <property type="match status" value="1"/>
</dbReference>
<dbReference type="EC" id="1.5.1.3" evidence="3 8"/>
<keyword evidence="6 8" id="KW-0560">Oxidoreductase</keyword>
<evidence type="ECO:0000256" key="4">
    <source>
        <dbReference type="ARBA" id="ARBA00022563"/>
    </source>
</evidence>
<organism evidence="10 11">
    <name type="scientific">Solitalea koreensis</name>
    <dbReference type="NCBI Taxonomy" id="543615"/>
    <lineage>
        <taxon>Bacteria</taxon>
        <taxon>Pseudomonadati</taxon>
        <taxon>Bacteroidota</taxon>
        <taxon>Sphingobacteriia</taxon>
        <taxon>Sphingobacteriales</taxon>
        <taxon>Sphingobacteriaceae</taxon>
        <taxon>Solitalea</taxon>
    </lineage>
</organism>
<dbReference type="GO" id="GO:0005829">
    <property type="term" value="C:cytosol"/>
    <property type="evidence" value="ECO:0007669"/>
    <property type="project" value="TreeGrafter"/>
</dbReference>
<dbReference type="AlphaFoldDB" id="A0A521D828"/>
<dbReference type="SUPFAM" id="SSF53597">
    <property type="entry name" value="Dihydrofolate reductase-like"/>
    <property type="match status" value="1"/>
</dbReference>
<dbReference type="PRINTS" id="PR00070">
    <property type="entry name" value="DHFR"/>
</dbReference>
<evidence type="ECO:0000256" key="1">
    <source>
        <dbReference type="ARBA" id="ARBA00004903"/>
    </source>
</evidence>
<dbReference type="Pfam" id="PF00186">
    <property type="entry name" value="DHFR_1"/>
    <property type="match status" value="1"/>
</dbReference>
<dbReference type="GO" id="GO:0046452">
    <property type="term" value="P:dihydrofolate metabolic process"/>
    <property type="evidence" value="ECO:0007669"/>
    <property type="project" value="TreeGrafter"/>
</dbReference>
<dbReference type="PIRSF" id="PIRSF000194">
    <property type="entry name" value="DHFR"/>
    <property type="match status" value="1"/>
</dbReference>
<dbReference type="EMBL" id="FXSZ01000006">
    <property type="protein sequence ID" value="SMO67858.1"/>
    <property type="molecule type" value="Genomic_DNA"/>
</dbReference>
<sequence length="171" mass="19523">MGNELSTTSNKMINIIVAKANNNAIGSKNTLIWHLPADLKYFRKLTTGNTVIMGRKTYDSIGKPLPNRRNIIITRNVDLMIDGCEVVNSLEAALTLSTSDEKVFIIGGADIYRQSMEFAHTLYVTEIHNEFEGDSYFPKIDSNKWIEVTREDHLKDEKNTLDYSFVIYNRK</sequence>
<comment type="pathway">
    <text evidence="1 8">Cofactor biosynthesis; tetrahydrofolate biosynthesis; 5,6,7,8-tetrahydrofolate from 7,8-dihydrofolate: step 1/1.</text>
</comment>
<dbReference type="UniPathway" id="UPA00077">
    <property type="reaction ID" value="UER00158"/>
</dbReference>
<dbReference type="GO" id="GO:0004146">
    <property type="term" value="F:dihydrofolate reductase activity"/>
    <property type="evidence" value="ECO:0007669"/>
    <property type="project" value="UniProtKB-EC"/>
</dbReference>
<evidence type="ECO:0000259" key="9">
    <source>
        <dbReference type="PROSITE" id="PS51330"/>
    </source>
</evidence>
<proteinExistence type="inferred from homology"/>
<dbReference type="InterPro" id="IPR001796">
    <property type="entry name" value="DHFR_dom"/>
</dbReference>
<keyword evidence="11" id="KW-1185">Reference proteome</keyword>
<reference evidence="10 11" key="1">
    <citation type="submission" date="2017-05" db="EMBL/GenBank/DDBJ databases">
        <authorList>
            <person name="Varghese N."/>
            <person name="Submissions S."/>
        </authorList>
    </citation>
    <scope>NUCLEOTIDE SEQUENCE [LARGE SCALE GENOMIC DNA]</scope>
    <source>
        <strain evidence="10 11">DSM 21342</strain>
    </source>
</reference>
<dbReference type="PANTHER" id="PTHR48069">
    <property type="entry name" value="DIHYDROFOLATE REDUCTASE"/>
    <property type="match status" value="1"/>
</dbReference>
<dbReference type="Proteomes" id="UP000315971">
    <property type="component" value="Unassembled WGS sequence"/>
</dbReference>
<dbReference type="GO" id="GO:0046655">
    <property type="term" value="P:folic acid metabolic process"/>
    <property type="evidence" value="ECO:0007669"/>
    <property type="project" value="TreeGrafter"/>
</dbReference>
<dbReference type="GO" id="GO:0006730">
    <property type="term" value="P:one-carbon metabolic process"/>
    <property type="evidence" value="ECO:0007669"/>
    <property type="project" value="UniProtKB-KW"/>
</dbReference>